<evidence type="ECO:0000313" key="3">
    <source>
        <dbReference type="Proteomes" id="UP000544095"/>
    </source>
</evidence>
<feature type="region of interest" description="Disordered" evidence="1">
    <location>
        <begin position="109"/>
        <end position="184"/>
    </location>
</feature>
<sequence>MDSPMIYSPTFKPPFVIDNSRDRLQVRLRKEHLEGYLLINLPQYDPAEAMIAAMSVIKSMDINMLKKEPGRNSSAWMSLTGHPWSPATTLSGGIHFALPLATVRDSKDRESLVASMDTQQDQPRGDIVSPPLKPKPRPVGAKETKRTRAEDDGDEQRSPKRPDSRGFTRWFPWSSASPEPASGN</sequence>
<feature type="compositionally biased region" description="Basic and acidic residues" evidence="1">
    <location>
        <begin position="140"/>
        <end position="166"/>
    </location>
</feature>
<comment type="caution">
    <text evidence="2">The sequence shown here is derived from an EMBL/GenBank/DDBJ whole genome shotgun (WGS) entry which is preliminary data.</text>
</comment>
<organism evidence="2 3">
    <name type="scientific">Fusarium pseudoanthophilum</name>
    <dbReference type="NCBI Taxonomy" id="48495"/>
    <lineage>
        <taxon>Eukaryota</taxon>
        <taxon>Fungi</taxon>
        <taxon>Dikarya</taxon>
        <taxon>Ascomycota</taxon>
        <taxon>Pezizomycotina</taxon>
        <taxon>Sordariomycetes</taxon>
        <taxon>Hypocreomycetidae</taxon>
        <taxon>Hypocreales</taxon>
        <taxon>Nectriaceae</taxon>
        <taxon>Fusarium</taxon>
        <taxon>Fusarium fujikuroi species complex</taxon>
    </lineage>
</organism>
<evidence type="ECO:0000256" key="1">
    <source>
        <dbReference type="SAM" id="MobiDB-lite"/>
    </source>
</evidence>
<gene>
    <name evidence="2" type="ORF">FPANT_7532</name>
</gene>
<evidence type="ECO:0000313" key="2">
    <source>
        <dbReference type="EMBL" id="KAF5585365.1"/>
    </source>
</evidence>
<keyword evidence="3" id="KW-1185">Reference proteome</keyword>
<reference evidence="2 3" key="1">
    <citation type="submission" date="2020-05" db="EMBL/GenBank/DDBJ databases">
        <title>Identification and distribution of gene clusters putatively required for synthesis of sphingolipid metabolism inhibitors in phylogenetically diverse species of the filamentous fungus Fusarium.</title>
        <authorList>
            <person name="Kim H.-S."/>
            <person name="Busman M."/>
            <person name="Brown D.W."/>
            <person name="Divon H."/>
            <person name="Uhlig S."/>
            <person name="Proctor R.H."/>
        </authorList>
    </citation>
    <scope>NUCLEOTIDE SEQUENCE [LARGE SCALE GENOMIC DNA]</scope>
    <source>
        <strain evidence="2 3">NRRL 25211</strain>
    </source>
</reference>
<accession>A0A8H5L7S6</accession>
<dbReference type="Proteomes" id="UP000544095">
    <property type="component" value="Unassembled WGS sequence"/>
</dbReference>
<proteinExistence type="predicted"/>
<protein>
    <submittedName>
        <fullName evidence="2">Uncharacterized protein</fullName>
    </submittedName>
</protein>
<name>A0A8H5L7S6_9HYPO</name>
<dbReference type="AlphaFoldDB" id="A0A8H5L7S6"/>
<dbReference type="EMBL" id="JAAOAR010000370">
    <property type="protein sequence ID" value="KAF5585365.1"/>
    <property type="molecule type" value="Genomic_DNA"/>
</dbReference>